<dbReference type="EMBL" id="JACASE010000008">
    <property type="protein sequence ID" value="KAF6441214.1"/>
    <property type="molecule type" value="Genomic_DNA"/>
</dbReference>
<evidence type="ECO:0000313" key="2">
    <source>
        <dbReference type="Proteomes" id="UP000593571"/>
    </source>
</evidence>
<reference evidence="1 2" key="1">
    <citation type="journal article" date="2020" name="Nature">
        <title>Six reference-quality genomes reveal evolution of bat adaptations.</title>
        <authorList>
            <person name="Jebb D."/>
            <person name="Huang Z."/>
            <person name="Pippel M."/>
            <person name="Hughes G.M."/>
            <person name="Lavrichenko K."/>
            <person name="Devanna P."/>
            <person name="Winkler S."/>
            <person name="Jermiin L.S."/>
            <person name="Skirmuntt E.C."/>
            <person name="Katzourakis A."/>
            <person name="Burkitt-Gray L."/>
            <person name="Ray D.A."/>
            <person name="Sullivan K.A.M."/>
            <person name="Roscito J.G."/>
            <person name="Kirilenko B.M."/>
            <person name="Davalos L.M."/>
            <person name="Corthals A.P."/>
            <person name="Power M.L."/>
            <person name="Jones G."/>
            <person name="Ransome R.D."/>
            <person name="Dechmann D.K.N."/>
            <person name="Locatelli A.G."/>
            <person name="Puechmaille S.J."/>
            <person name="Fedrigo O."/>
            <person name="Jarvis E.D."/>
            <person name="Hiller M."/>
            <person name="Vernes S.C."/>
            <person name="Myers E.W."/>
            <person name="Teeling E.C."/>
        </authorList>
    </citation>
    <scope>NUCLEOTIDE SEQUENCE [LARGE SCALE GENOMIC DNA]</scope>
    <source>
        <strain evidence="1">MRouAeg1</strain>
        <tissue evidence="1">Muscle</tissue>
    </source>
</reference>
<gene>
    <name evidence="1" type="ORF">HJG63_012360</name>
</gene>
<organism evidence="1 2">
    <name type="scientific">Rousettus aegyptiacus</name>
    <name type="common">Egyptian fruit bat</name>
    <name type="synonym">Pteropus aegyptiacus</name>
    <dbReference type="NCBI Taxonomy" id="9407"/>
    <lineage>
        <taxon>Eukaryota</taxon>
        <taxon>Metazoa</taxon>
        <taxon>Chordata</taxon>
        <taxon>Craniata</taxon>
        <taxon>Vertebrata</taxon>
        <taxon>Euteleostomi</taxon>
        <taxon>Mammalia</taxon>
        <taxon>Eutheria</taxon>
        <taxon>Laurasiatheria</taxon>
        <taxon>Chiroptera</taxon>
        <taxon>Yinpterochiroptera</taxon>
        <taxon>Pteropodoidea</taxon>
        <taxon>Pteropodidae</taxon>
        <taxon>Rousettinae</taxon>
        <taxon>Rousettus</taxon>
    </lineage>
</organism>
<sequence>MPIGRTYEGGVKLKFFSIKILIIQSFCTSPFWQSSHRNFCDSLSGLDFTRAHEPAHCEQYHRTLLCSPSSPPALRSSYLQSPLWASGPRAESRKLAFSPALVSYFIARALKLHSLCLYHCKIFHQDSPFCL</sequence>
<proteinExistence type="predicted"/>
<name>A0A7J8F0F7_ROUAE</name>
<comment type="caution">
    <text evidence="1">The sequence shown here is derived from an EMBL/GenBank/DDBJ whole genome shotgun (WGS) entry which is preliminary data.</text>
</comment>
<keyword evidence="2" id="KW-1185">Reference proteome</keyword>
<evidence type="ECO:0000313" key="1">
    <source>
        <dbReference type="EMBL" id="KAF6441214.1"/>
    </source>
</evidence>
<protein>
    <submittedName>
        <fullName evidence="1">Uncharacterized protein</fullName>
    </submittedName>
</protein>
<dbReference type="Proteomes" id="UP000593571">
    <property type="component" value="Unassembled WGS sequence"/>
</dbReference>
<accession>A0A7J8F0F7</accession>
<dbReference type="AlphaFoldDB" id="A0A7J8F0F7"/>